<dbReference type="GO" id="GO:0005816">
    <property type="term" value="C:spindle pole body"/>
    <property type="evidence" value="ECO:0007669"/>
    <property type="project" value="UniProtKB-ARBA"/>
</dbReference>
<dbReference type="OrthoDB" id="775571at2759"/>
<dbReference type="GO" id="GO:0031122">
    <property type="term" value="P:cytoplasmic microtubule organization"/>
    <property type="evidence" value="ECO:0007669"/>
    <property type="project" value="TreeGrafter"/>
</dbReference>
<dbReference type="GO" id="GO:0051225">
    <property type="term" value="P:spindle assembly"/>
    <property type="evidence" value="ECO:0007669"/>
    <property type="project" value="TreeGrafter"/>
</dbReference>
<dbReference type="Pfam" id="PF04130">
    <property type="entry name" value="GCP_C_terminal"/>
    <property type="match status" value="1"/>
</dbReference>
<keyword evidence="2 5" id="KW-0963">Cytoplasm</keyword>
<protein>
    <recommendedName>
        <fullName evidence="5">Spindle pole body component</fullName>
    </recommendedName>
</protein>
<feature type="domain" description="Gamma tubulin complex component protein N-terminal" evidence="7">
    <location>
        <begin position="232"/>
        <end position="483"/>
    </location>
</feature>
<dbReference type="EMBL" id="MVBO01000001">
    <property type="protein sequence ID" value="OZJ06995.1"/>
    <property type="molecule type" value="Genomic_DNA"/>
</dbReference>
<dbReference type="InterPro" id="IPR041470">
    <property type="entry name" value="GCP_N"/>
</dbReference>
<organism evidence="8 9">
    <name type="scientific">Bifiguratus adelaidae</name>
    <dbReference type="NCBI Taxonomy" id="1938954"/>
    <lineage>
        <taxon>Eukaryota</taxon>
        <taxon>Fungi</taxon>
        <taxon>Fungi incertae sedis</taxon>
        <taxon>Mucoromycota</taxon>
        <taxon>Mucoromycotina</taxon>
        <taxon>Endogonomycetes</taxon>
        <taxon>Endogonales</taxon>
        <taxon>Endogonales incertae sedis</taxon>
        <taxon>Bifiguratus</taxon>
    </lineage>
</organism>
<dbReference type="Proteomes" id="UP000242875">
    <property type="component" value="Unassembled WGS sequence"/>
</dbReference>
<dbReference type="GO" id="GO:0000278">
    <property type="term" value="P:mitotic cell cycle"/>
    <property type="evidence" value="ECO:0007669"/>
    <property type="project" value="TreeGrafter"/>
</dbReference>
<evidence type="ECO:0000256" key="5">
    <source>
        <dbReference type="RuleBase" id="RU363050"/>
    </source>
</evidence>
<keyword evidence="9" id="KW-1185">Reference proteome</keyword>
<sequence length="909" mass="103067">MLASPRRHFSPFSEQSDVYTLYSANVFEHAVDNEVLREPSDRPNKKARVGSEFFSLPEETEHEQESPAIQLSLPEEELPSTDSYLLELPELTSPVDVISSALSKQQTWREPVKEVHIVSEPQKIPDAKSPHRDIWLECLDLPQPTGCLISWDSREAKADIQVPSPYITEASIDAFDRICRRDLEPNHPTQYHVVDNKTLMRNLKDVAIGNCCSLFFFAEQQRQFKPRYLNLRTFGLSGKAFERCAEEFMAVGSHFRNMQQMIDRVRKHPSKYGQTGIAFVCALSEQLSHLQASILDEIEDQLDIPSTGILSLCMGLKNLFAIVQRLAEFCQSNSEDAMNAPMKYDIPFGSKLLTNLYECLSITDFSDPEDAHFKTLMRELLVRSSTPYFHILQQWLGGKADNGGWMDVGMDFNMIDPHKEFFIRQTENPSDDLEYELAGSESTPTFITQGLARHLLAAGKAYRILQHLHKEQELSETHPMIDLRWAFDTEAAAGVESSLIHRSAFQEADTSFTVLTGVTLGTDDPALDNRAQLPVKPNIAQFIRPFDNSLDTVMPIQVTGGGEELTPPTESLHLLSICSDPAIHGKSTNIDTLATACTQSIESSLRHHAEQDKTVMDLPMAVASELSVERALLWRCQQINQKLFKSLFEHAMLMHHLDTIANHFLLRDGEFVVRLKEALFSNEVMVNQGNALSPMSRAAVGLRLGFYVDKSWPPLGQGLVSQLKSVLSSYEASQRVSFRIHRSDTLPNDPKDFHATDFLLLHYDAPFPIDRILTADVIGKLNNVFSHLIRLLRAEAVVNQMYKHVRWLERHRGYRLPQHTKAQVFVSSQRVISALSEAHYRVDIKWNALIERIKATSRLPSFEILSSDLQDCVDAMLHTHDDLTEILTMAQHLARLLRQRQNDYPDSQG</sequence>
<dbReference type="PANTHER" id="PTHR19302">
    <property type="entry name" value="GAMMA TUBULIN COMPLEX PROTEIN"/>
    <property type="match status" value="1"/>
</dbReference>
<comment type="similarity">
    <text evidence="1 5">Belongs to the TUBGCP family.</text>
</comment>
<proteinExistence type="inferred from homology"/>
<dbReference type="GO" id="GO:0051321">
    <property type="term" value="P:meiotic cell cycle"/>
    <property type="evidence" value="ECO:0007669"/>
    <property type="project" value="TreeGrafter"/>
</dbReference>
<dbReference type="AlphaFoldDB" id="A0A261Y8N8"/>
<name>A0A261Y8N8_9FUNG</name>
<comment type="caution">
    <text evidence="8">The sequence shown here is derived from an EMBL/GenBank/DDBJ whole genome shotgun (WGS) entry which is preliminary data.</text>
</comment>
<comment type="subcellular location">
    <subcellularLocation>
        <location evidence="5">Cytoplasm</location>
        <location evidence="5">Cytoskeleton</location>
        <location evidence="5">Microtubule organizing center</location>
    </subcellularLocation>
</comment>
<evidence type="ECO:0000313" key="8">
    <source>
        <dbReference type="EMBL" id="OZJ06995.1"/>
    </source>
</evidence>
<dbReference type="Pfam" id="PF17681">
    <property type="entry name" value="GCP_N_terminal"/>
    <property type="match status" value="1"/>
</dbReference>
<keyword evidence="4 5" id="KW-0206">Cytoskeleton</keyword>
<evidence type="ECO:0000259" key="6">
    <source>
        <dbReference type="Pfam" id="PF04130"/>
    </source>
</evidence>
<dbReference type="GO" id="GO:0051011">
    <property type="term" value="F:microtubule minus-end binding"/>
    <property type="evidence" value="ECO:0007669"/>
    <property type="project" value="TreeGrafter"/>
</dbReference>
<reference evidence="8 9" key="1">
    <citation type="journal article" date="2017" name="Mycologia">
        <title>Bifiguratus adelaidae, gen. et sp. nov., a new member of Mucoromycotina in endophytic and soil-dwelling habitats.</title>
        <authorList>
            <person name="Torres-Cruz T.J."/>
            <person name="Billingsley Tobias T.L."/>
            <person name="Almatruk M."/>
            <person name="Hesse C."/>
            <person name="Kuske C.R."/>
            <person name="Desiro A."/>
            <person name="Benucci G.M."/>
            <person name="Bonito G."/>
            <person name="Stajich J.E."/>
            <person name="Dunlap C."/>
            <person name="Arnold A.E."/>
            <person name="Porras-Alfaro A."/>
        </authorList>
    </citation>
    <scope>NUCLEOTIDE SEQUENCE [LARGE SCALE GENOMIC DNA]</scope>
    <source>
        <strain evidence="8 9">AZ0501</strain>
    </source>
</reference>
<keyword evidence="3 5" id="KW-0493">Microtubule</keyword>
<gene>
    <name evidence="8" type="ORF">BZG36_00034</name>
</gene>
<dbReference type="GO" id="GO:0005874">
    <property type="term" value="C:microtubule"/>
    <property type="evidence" value="ECO:0007669"/>
    <property type="project" value="UniProtKB-KW"/>
</dbReference>
<dbReference type="InterPro" id="IPR040457">
    <property type="entry name" value="GCP_C"/>
</dbReference>
<evidence type="ECO:0000256" key="3">
    <source>
        <dbReference type="ARBA" id="ARBA00022701"/>
    </source>
</evidence>
<evidence type="ECO:0000313" key="9">
    <source>
        <dbReference type="Proteomes" id="UP000242875"/>
    </source>
</evidence>
<dbReference type="GO" id="GO:0043015">
    <property type="term" value="F:gamma-tubulin binding"/>
    <property type="evidence" value="ECO:0007669"/>
    <property type="project" value="InterPro"/>
</dbReference>
<feature type="domain" description="Gamma tubulin complex component C-terminal" evidence="6">
    <location>
        <begin position="653"/>
        <end position="882"/>
    </location>
</feature>
<dbReference type="GO" id="GO:0007020">
    <property type="term" value="P:microtubule nucleation"/>
    <property type="evidence" value="ECO:0007669"/>
    <property type="project" value="InterPro"/>
</dbReference>
<dbReference type="GO" id="GO:0000922">
    <property type="term" value="C:spindle pole"/>
    <property type="evidence" value="ECO:0007669"/>
    <property type="project" value="InterPro"/>
</dbReference>
<accession>A0A261Y8N8</accession>
<dbReference type="GO" id="GO:0000930">
    <property type="term" value="C:gamma-tubulin complex"/>
    <property type="evidence" value="ECO:0007669"/>
    <property type="project" value="UniProtKB-ARBA"/>
</dbReference>
<evidence type="ECO:0000256" key="4">
    <source>
        <dbReference type="ARBA" id="ARBA00023212"/>
    </source>
</evidence>
<evidence type="ECO:0000259" key="7">
    <source>
        <dbReference type="Pfam" id="PF17681"/>
    </source>
</evidence>
<dbReference type="InterPro" id="IPR042241">
    <property type="entry name" value="GCP_C_sf"/>
</dbReference>
<dbReference type="InterPro" id="IPR007259">
    <property type="entry name" value="GCP"/>
</dbReference>
<evidence type="ECO:0000256" key="1">
    <source>
        <dbReference type="ARBA" id="ARBA00010337"/>
    </source>
</evidence>
<dbReference type="Gene3D" id="1.20.120.1900">
    <property type="entry name" value="Gamma-tubulin complex, C-terminal domain"/>
    <property type="match status" value="1"/>
</dbReference>
<dbReference type="PANTHER" id="PTHR19302:SF70">
    <property type="entry name" value="GAMMA-TUBULIN COMPLEX COMPONENT 6"/>
    <property type="match status" value="1"/>
</dbReference>
<evidence type="ECO:0000256" key="2">
    <source>
        <dbReference type="ARBA" id="ARBA00022490"/>
    </source>
</evidence>